<evidence type="ECO:0000256" key="1">
    <source>
        <dbReference type="ARBA" id="ARBA00010515"/>
    </source>
</evidence>
<dbReference type="EMBL" id="CDMZ01004701">
    <property type="protein sequence ID" value="CEM50597.1"/>
    <property type="molecule type" value="Genomic_DNA"/>
</dbReference>
<dbReference type="Pfam" id="PF07859">
    <property type="entry name" value="Abhydrolase_3"/>
    <property type="match status" value="1"/>
</dbReference>
<evidence type="ECO:0000259" key="5">
    <source>
        <dbReference type="Pfam" id="PF07859"/>
    </source>
</evidence>
<reference evidence="6" key="1">
    <citation type="submission" date="2014-11" db="EMBL/GenBank/DDBJ databases">
        <authorList>
            <person name="Otto D Thomas"/>
            <person name="Naeem Raeece"/>
        </authorList>
    </citation>
    <scope>NUCLEOTIDE SEQUENCE</scope>
</reference>
<dbReference type="InterPro" id="IPR050300">
    <property type="entry name" value="GDXG_lipolytic_enzyme"/>
</dbReference>
<evidence type="ECO:0000256" key="4">
    <source>
        <dbReference type="SAM" id="MobiDB-lite"/>
    </source>
</evidence>
<dbReference type="SUPFAM" id="SSF53474">
    <property type="entry name" value="alpha/beta-Hydrolases"/>
    <property type="match status" value="1"/>
</dbReference>
<feature type="domain" description="Alpha/beta hydrolase fold-3" evidence="5">
    <location>
        <begin position="99"/>
        <end position="257"/>
    </location>
</feature>
<dbReference type="GO" id="GO:0016787">
    <property type="term" value="F:hydrolase activity"/>
    <property type="evidence" value="ECO:0007669"/>
    <property type="project" value="UniProtKB-KW"/>
</dbReference>
<dbReference type="AlphaFoldDB" id="A0A0G4I174"/>
<organism evidence="6">
    <name type="scientific">Chromera velia CCMP2878</name>
    <dbReference type="NCBI Taxonomy" id="1169474"/>
    <lineage>
        <taxon>Eukaryota</taxon>
        <taxon>Sar</taxon>
        <taxon>Alveolata</taxon>
        <taxon>Colpodellida</taxon>
        <taxon>Chromeraceae</taxon>
        <taxon>Chromera</taxon>
    </lineage>
</organism>
<dbReference type="PROSITE" id="PS01174">
    <property type="entry name" value="LIPASE_GDXG_SER"/>
    <property type="match status" value="1"/>
</dbReference>
<sequence length="394" mass="44259">MILSILSTVAGQTWRRLVDGPVVESWSFTHEVAVRVARYLNVEKFKTLEEYIQAFNRMPVAQVDKRFVCENFKIEPEGIECIWVFPKNPNPDFREDAVLLYFHGGGFVVGGAKFIAAPVSVLSEKLGLKVCLVSYRYGEEHPHPRPVEDAKCVYQRLISDGYSQEKILVAGDSAGGNLVFSLCLLLRNENHPLPAGGISYSPYLLRDSSFLSHVRSRAAEESPFERETTASEMERESESKGSDSGPTTDPTASPVGDAASDSPHIQRRVQKCWRDVDFFGECAYIEEYLQKPCGDIDASDPLISPFHHKEWAWLPPQFLLYGGLECFAPIIDRFANRLEEQGVDVCRCFWQDGVHAFNMLPGLPEDVQRNLDEQLKAFVDRILHGAAGNPVDDE</sequence>
<dbReference type="PANTHER" id="PTHR48081">
    <property type="entry name" value="AB HYDROLASE SUPERFAMILY PROTEIN C4A8.06C"/>
    <property type="match status" value="1"/>
</dbReference>
<evidence type="ECO:0000256" key="2">
    <source>
        <dbReference type="ARBA" id="ARBA00022801"/>
    </source>
</evidence>
<dbReference type="InterPro" id="IPR033140">
    <property type="entry name" value="Lipase_GDXG_put_SER_AS"/>
</dbReference>
<feature type="compositionally biased region" description="Basic and acidic residues" evidence="4">
    <location>
        <begin position="220"/>
        <end position="241"/>
    </location>
</feature>
<accession>A0A0G4I174</accession>
<gene>
    <name evidence="6" type="ORF">Cvel_24</name>
</gene>
<comment type="similarity">
    <text evidence="1">Belongs to the 'GDXG' lipolytic enzyme family.</text>
</comment>
<feature type="active site" evidence="3">
    <location>
        <position position="173"/>
    </location>
</feature>
<evidence type="ECO:0000256" key="3">
    <source>
        <dbReference type="PROSITE-ProRule" id="PRU10038"/>
    </source>
</evidence>
<proteinExistence type="inferred from homology"/>
<dbReference type="InterPro" id="IPR013094">
    <property type="entry name" value="AB_hydrolase_3"/>
</dbReference>
<dbReference type="PANTHER" id="PTHR48081:SF8">
    <property type="entry name" value="ALPHA_BETA HYDROLASE FOLD-3 DOMAIN-CONTAINING PROTEIN-RELATED"/>
    <property type="match status" value="1"/>
</dbReference>
<feature type="compositionally biased region" description="Polar residues" evidence="4">
    <location>
        <begin position="242"/>
        <end position="251"/>
    </location>
</feature>
<evidence type="ECO:0000313" key="6">
    <source>
        <dbReference type="EMBL" id="CEM50597.1"/>
    </source>
</evidence>
<keyword evidence="2" id="KW-0378">Hydrolase</keyword>
<name>A0A0G4I174_9ALVE</name>
<feature type="region of interest" description="Disordered" evidence="4">
    <location>
        <begin position="220"/>
        <end position="263"/>
    </location>
</feature>
<dbReference type="VEuPathDB" id="CryptoDB:Cvel_24"/>
<dbReference type="Gene3D" id="3.40.50.1820">
    <property type="entry name" value="alpha/beta hydrolase"/>
    <property type="match status" value="1"/>
</dbReference>
<protein>
    <recommendedName>
        <fullName evidence="5">Alpha/beta hydrolase fold-3 domain-containing protein</fullName>
    </recommendedName>
</protein>
<dbReference type="InterPro" id="IPR029058">
    <property type="entry name" value="AB_hydrolase_fold"/>
</dbReference>